<evidence type="ECO:0000313" key="2">
    <source>
        <dbReference type="Proteomes" id="UP000187283"/>
    </source>
</evidence>
<dbReference type="OrthoDB" id="3269595at2759"/>
<reference evidence="1 2" key="1">
    <citation type="submission" date="2017-01" db="EMBL/GenBank/DDBJ databases">
        <authorList>
            <person name="Mah S.A."/>
            <person name="Swanson W.J."/>
            <person name="Moy G.W."/>
            <person name="Vacquier V.D."/>
        </authorList>
    </citation>
    <scope>NUCLEOTIDE SEQUENCE [LARGE SCALE GENOMIC DNA]</scope>
    <source>
        <strain evidence="1 2">GSMNP</strain>
    </source>
</reference>
<keyword evidence="2" id="KW-1185">Reference proteome</keyword>
<sequence>MEIDKAIRMVANVGKSAAMERIIDELGITSTFMRTSTARERVEKFFLGKPIG</sequence>
<gene>
    <name evidence="1" type="ORF">AYI70_g763</name>
</gene>
<name>A0A1R1YFG3_9FUNG</name>
<accession>A0A1R1YFG3</accession>
<dbReference type="AlphaFoldDB" id="A0A1R1YFG3"/>
<feature type="non-terminal residue" evidence="1">
    <location>
        <position position="52"/>
    </location>
</feature>
<protein>
    <submittedName>
        <fullName evidence="1">Uncharacterized protein</fullName>
    </submittedName>
</protein>
<proteinExistence type="predicted"/>
<comment type="caution">
    <text evidence="1">The sequence shown here is derived from an EMBL/GenBank/DDBJ whole genome shotgun (WGS) entry which is preliminary data.</text>
</comment>
<organism evidence="1 2">
    <name type="scientific">Smittium culicis</name>
    <dbReference type="NCBI Taxonomy" id="133412"/>
    <lineage>
        <taxon>Eukaryota</taxon>
        <taxon>Fungi</taxon>
        <taxon>Fungi incertae sedis</taxon>
        <taxon>Zoopagomycota</taxon>
        <taxon>Kickxellomycotina</taxon>
        <taxon>Harpellomycetes</taxon>
        <taxon>Harpellales</taxon>
        <taxon>Legeriomycetaceae</taxon>
        <taxon>Smittium</taxon>
    </lineage>
</organism>
<dbReference type="EMBL" id="LSSN01000136">
    <property type="protein sequence ID" value="OMJ25639.1"/>
    <property type="molecule type" value="Genomic_DNA"/>
</dbReference>
<dbReference type="Proteomes" id="UP000187283">
    <property type="component" value="Unassembled WGS sequence"/>
</dbReference>
<evidence type="ECO:0000313" key="1">
    <source>
        <dbReference type="EMBL" id="OMJ25639.1"/>
    </source>
</evidence>